<feature type="transmembrane region" description="Helical" evidence="5">
    <location>
        <begin position="346"/>
        <end position="371"/>
    </location>
</feature>
<evidence type="ECO:0000313" key="8">
    <source>
        <dbReference type="Proteomes" id="UP000194931"/>
    </source>
</evidence>
<name>A0A252BTL5_9PROT</name>
<dbReference type="Pfam" id="PF07690">
    <property type="entry name" value="MFS_1"/>
    <property type="match status" value="1"/>
</dbReference>
<keyword evidence="3 5" id="KW-1133">Transmembrane helix</keyword>
<keyword evidence="2 5" id="KW-0812">Transmembrane</keyword>
<feature type="transmembrane region" description="Helical" evidence="5">
    <location>
        <begin position="213"/>
        <end position="234"/>
    </location>
</feature>
<dbReference type="PANTHER" id="PTHR11662:SF399">
    <property type="entry name" value="FI19708P1-RELATED"/>
    <property type="match status" value="1"/>
</dbReference>
<dbReference type="GO" id="GO:0022857">
    <property type="term" value="F:transmembrane transporter activity"/>
    <property type="evidence" value="ECO:0007669"/>
    <property type="project" value="InterPro"/>
</dbReference>
<dbReference type="eggNOG" id="COG2271">
    <property type="taxonomic scope" value="Bacteria"/>
</dbReference>
<feature type="transmembrane region" description="Helical" evidence="5">
    <location>
        <begin position="44"/>
        <end position="61"/>
    </location>
</feature>
<organism evidence="7 8">
    <name type="scientific">Acetobacter okinawensis</name>
    <dbReference type="NCBI Taxonomy" id="1076594"/>
    <lineage>
        <taxon>Bacteria</taxon>
        <taxon>Pseudomonadati</taxon>
        <taxon>Pseudomonadota</taxon>
        <taxon>Alphaproteobacteria</taxon>
        <taxon>Acetobacterales</taxon>
        <taxon>Acetobacteraceae</taxon>
        <taxon>Acetobacter</taxon>
    </lineage>
</organism>
<feature type="transmembrane region" description="Helical" evidence="5">
    <location>
        <begin position="311"/>
        <end position="334"/>
    </location>
</feature>
<dbReference type="EMBL" id="JOPJ01000020">
    <property type="protein sequence ID" value="OUJ12004.1"/>
    <property type="molecule type" value="Genomic_DNA"/>
</dbReference>
<comment type="subcellular location">
    <subcellularLocation>
        <location evidence="1">Membrane</location>
        <topology evidence="1">Multi-pass membrane protein</topology>
    </subcellularLocation>
</comment>
<dbReference type="InterPro" id="IPR050382">
    <property type="entry name" value="MFS_Na/Anion_cotransporter"/>
</dbReference>
<gene>
    <name evidence="7" type="ORF">HK26_05415</name>
</gene>
<dbReference type="CDD" id="cd17319">
    <property type="entry name" value="MFS_ExuT_GudP_like"/>
    <property type="match status" value="1"/>
</dbReference>
<feature type="transmembrane region" description="Helical" evidence="5">
    <location>
        <begin position="73"/>
        <end position="95"/>
    </location>
</feature>
<feature type="domain" description="Major facilitator superfamily (MFS) profile" evidence="6">
    <location>
        <begin position="11"/>
        <end position="401"/>
    </location>
</feature>
<feature type="transmembrane region" description="Helical" evidence="5">
    <location>
        <begin position="101"/>
        <end position="123"/>
    </location>
</feature>
<evidence type="ECO:0000256" key="3">
    <source>
        <dbReference type="ARBA" id="ARBA00022989"/>
    </source>
</evidence>
<protein>
    <submittedName>
        <fullName evidence="7">Glucarate transporter</fullName>
    </submittedName>
</protein>
<dbReference type="GO" id="GO:0016020">
    <property type="term" value="C:membrane"/>
    <property type="evidence" value="ECO:0007669"/>
    <property type="project" value="UniProtKB-SubCell"/>
</dbReference>
<dbReference type="Proteomes" id="UP000194931">
    <property type="component" value="Unassembled WGS sequence"/>
</dbReference>
<dbReference type="PANTHER" id="PTHR11662">
    <property type="entry name" value="SOLUTE CARRIER FAMILY 17"/>
    <property type="match status" value="1"/>
</dbReference>
<dbReference type="Gene3D" id="1.20.1250.20">
    <property type="entry name" value="MFS general substrate transporter like domains"/>
    <property type="match status" value="2"/>
</dbReference>
<feature type="transmembrane region" description="Helical" evidence="5">
    <location>
        <begin position="377"/>
        <end position="397"/>
    </location>
</feature>
<dbReference type="InterPro" id="IPR036259">
    <property type="entry name" value="MFS_trans_sf"/>
</dbReference>
<feature type="transmembrane region" description="Helical" evidence="5">
    <location>
        <begin position="246"/>
        <end position="267"/>
    </location>
</feature>
<evidence type="ECO:0000313" key="7">
    <source>
        <dbReference type="EMBL" id="OUJ12004.1"/>
    </source>
</evidence>
<dbReference type="PROSITE" id="PS50850">
    <property type="entry name" value="MFS"/>
    <property type="match status" value="1"/>
</dbReference>
<evidence type="ECO:0000259" key="6">
    <source>
        <dbReference type="PROSITE" id="PS50850"/>
    </source>
</evidence>
<keyword evidence="4 5" id="KW-0472">Membrane</keyword>
<dbReference type="STRING" id="1236501.GCA_000613865_01463"/>
<evidence type="ECO:0000256" key="5">
    <source>
        <dbReference type="SAM" id="Phobius"/>
    </source>
</evidence>
<reference evidence="8" key="1">
    <citation type="submission" date="2014-06" db="EMBL/GenBank/DDBJ databases">
        <authorList>
            <person name="Winans N.J."/>
            <person name="Newell P.D."/>
            <person name="Douglas A.E."/>
        </authorList>
    </citation>
    <scope>NUCLEOTIDE SEQUENCE [LARGE SCALE GENOMIC DNA]</scope>
</reference>
<feature type="transmembrane region" description="Helical" evidence="5">
    <location>
        <begin position="135"/>
        <end position="159"/>
    </location>
</feature>
<sequence length="404" mass="43756">MPGRQTSRYVFFFMIFLMYVISYGDRAALSISLPDLGREFSLSSVQMGWVSSSFLWSYFLLNLPSTIMLDIVGARLVGTLAVSVWSGAMMLGGMAQNISQFIATRMLLGVGEAPTFGVGATIVRGWAQSKERGTVMTILLTGMQLGLASGTLAGAYLITKMGWRYEFIFLGMIGFVWSMAWWLIYRDKVGAEKATPRPISIPQVLSLFKSRTFCGILSVQCTQNFLNFLLMSWVPVYLMHELHIDVLHSGSGTAGCYVLGAVGAIILGRVLERAVFKNHAIPSHRRYIVAACIMGSSIIGILPFFHAEFPILIILSLSLCCLIAANGANTAMLADMLEDGSKIGSVTGVTLTCSNAIGLTAPIVTGYVVSYTGSFNAAWYACAISLIVAACISLITVRQSIRMA</sequence>
<evidence type="ECO:0000256" key="2">
    <source>
        <dbReference type="ARBA" id="ARBA00022692"/>
    </source>
</evidence>
<evidence type="ECO:0000256" key="4">
    <source>
        <dbReference type="ARBA" id="ARBA00023136"/>
    </source>
</evidence>
<comment type="caution">
    <text evidence="7">The sequence shown here is derived from an EMBL/GenBank/DDBJ whole genome shotgun (WGS) entry which is preliminary data.</text>
</comment>
<dbReference type="AlphaFoldDB" id="A0A252BTL5"/>
<feature type="transmembrane region" description="Helical" evidence="5">
    <location>
        <begin position="287"/>
        <end position="305"/>
    </location>
</feature>
<dbReference type="InterPro" id="IPR020846">
    <property type="entry name" value="MFS_dom"/>
</dbReference>
<accession>A0A252BTL5</accession>
<feature type="transmembrane region" description="Helical" evidence="5">
    <location>
        <begin position="7"/>
        <end position="24"/>
    </location>
</feature>
<dbReference type="SUPFAM" id="SSF103473">
    <property type="entry name" value="MFS general substrate transporter"/>
    <property type="match status" value="1"/>
</dbReference>
<dbReference type="InterPro" id="IPR011701">
    <property type="entry name" value="MFS"/>
</dbReference>
<keyword evidence="8" id="KW-1185">Reference proteome</keyword>
<evidence type="ECO:0000256" key="1">
    <source>
        <dbReference type="ARBA" id="ARBA00004141"/>
    </source>
</evidence>
<feature type="transmembrane region" description="Helical" evidence="5">
    <location>
        <begin position="165"/>
        <end position="184"/>
    </location>
</feature>
<proteinExistence type="predicted"/>